<evidence type="ECO:0000256" key="2">
    <source>
        <dbReference type="ARBA" id="ARBA00005467"/>
    </source>
</evidence>
<keyword evidence="3 6" id="KW-0812">Transmembrane</keyword>
<name>A0A8J2WU48_9STRA</name>
<evidence type="ECO:0000256" key="4">
    <source>
        <dbReference type="ARBA" id="ARBA00022989"/>
    </source>
</evidence>
<dbReference type="OrthoDB" id="2151161at2759"/>
<evidence type="ECO:0000313" key="8">
    <source>
        <dbReference type="Proteomes" id="UP000789595"/>
    </source>
</evidence>
<proteinExistence type="inferred from homology"/>
<reference evidence="7" key="1">
    <citation type="submission" date="2021-11" db="EMBL/GenBank/DDBJ databases">
        <authorList>
            <consortium name="Genoscope - CEA"/>
            <person name="William W."/>
        </authorList>
    </citation>
    <scope>NUCLEOTIDE SEQUENCE</scope>
</reference>
<comment type="similarity">
    <text evidence="2 6">Belongs to the TVP23 family.</text>
</comment>
<feature type="transmembrane region" description="Helical" evidence="6">
    <location>
        <begin position="137"/>
        <end position="158"/>
    </location>
</feature>
<accession>A0A8J2WU48</accession>
<organism evidence="7 8">
    <name type="scientific">Pelagomonas calceolata</name>
    <dbReference type="NCBI Taxonomy" id="35677"/>
    <lineage>
        <taxon>Eukaryota</taxon>
        <taxon>Sar</taxon>
        <taxon>Stramenopiles</taxon>
        <taxon>Ochrophyta</taxon>
        <taxon>Pelagophyceae</taxon>
        <taxon>Pelagomonadales</taxon>
        <taxon>Pelagomonadaceae</taxon>
        <taxon>Pelagomonas</taxon>
    </lineage>
</organism>
<gene>
    <name evidence="7" type="ORF">PECAL_1P20370</name>
</gene>
<comment type="subcellular location">
    <subcellularLocation>
        <location evidence="1 6">Membrane</location>
        <topology evidence="1 6">Multi-pass membrane protein</topology>
    </subcellularLocation>
</comment>
<dbReference type="GO" id="GO:0009306">
    <property type="term" value="P:protein secretion"/>
    <property type="evidence" value="ECO:0007669"/>
    <property type="project" value="TreeGrafter"/>
</dbReference>
<dbReference type="AlphaFoldDB" id="A0A8J2WU48"/>
<dbReference type="EMBL" id="CAKKNE010000001">
    <property type="protein sequence ID" value="CAH0365590.1"/>
    <property type="molecule type" value="Genomic_DNA"/>
</dbReference>
<dbReference type="PANTHER" id="PTHR13019:SF7">
    <property type="entry name" value="GOLGI APPARATUS MEMBRANE PROTEIN TVP23"/>
    <property type="match status" value="1"/>
</dbReference>
<dbReference type="Pfam" id="PF05832">
    <property type="entry name" value="DUF846"/>
    <property type="match status" value="1"/>
</dbReference>
<dbReference type="PANTHER" id="PTHR13019">
    <property type="entry name" value="GOLGI APPARATUS MEMBRANE PROTEIN TVP23"/>
    <property type="match status" value="1"/>
</dbReference>
<feature type="transmembrane region" description="Helical" evidence="6">
    <location>
        <begin position="164"/>
        <end position="183"/>
    </location>
</feature>
<dbReference type="InterPro" id="IPR008564">
    <property type="entry name" value="TVP23-like"/>
</dbReference>
<dbReference type="GO" id="GO:0000139">
    <property type="term" value="C:Golgi membrane"/>
    <property type="evidence" value="ECO:0007669"/>
    <property type="project" value="TreeGrafter"/>
</dbReference>
<dbReference type="Proteomes" id="UP000789595">
    <property type="component" value="Unassembled WGS sequence"/>
</dbReference>
<feature type="transmembrane region" description="Helical" evidence="6">
    <location>
        <begin position="75"/>
        <end position="94"/>
    </location>
</feature>
<evidence type="ECO:0000256" key="5">
    <source>
        <dbReference type="ARBA" id="ARBA00023136"/>
    </source>
</evidence>
<evidence type="ECO:0000256" key="6">
    <source>
        <dbReference type="RuleBase" id="RU361206"/>
    </source>
</evidence>
<dbReference type="GO" id="GO:0016192">
    <property type="term" value="P:vesicle-mediated transport"/>
    <property type="evidence" value="ECO:0007669"/>
    <property type="project" value="TreeGrafter"/>
</dbReference>
<keyword evidence="5 6" id="KW-0472">Membrane</keyword>
<keyword evidence="8" id="KW-1185">Reference proteome</keyword>
<sequence>MSRKDDLQFLTTDLEYSDETPQAAAPLFPDEADDTLVGKLGLFKGSRHPGVALFHVLFKSLALAVYLFAGLFTSNFVLVCVVCILLLAFDFWTVKNVSGRLLVGLRWWNYVKEDGATEWVFEAAEDKSDIRPLDERLFWWGLYVPAAAWAFLLVTAVISLKLQWLIVVGAALALSGANVVGYTKCSKEAQARLEGLSSGGAASMLGGMMSSGLASNMLGGLMGRAAAPAAAPQDGFAAV</sequence>
<evidence type="ECO:0000256" key="3">
    <source>
        <dbReference type="ARBA" id="ARBA00022692"/>
    </source>
</evidence>
<protein>
    <recommendedName>
        <fullName evidence="6">Golgi apparatus membrane protein TVP23 homolog</fullName>
    </recommendedName>
</protein>
<evidence type="ECO:0000256" key="1">
    <source>
        <dbReference type="ARBA" id="ARBA00004141"/>
    </source>
</evidence>
<keyword evidence="4 6" id="KW-1133">Transmembrane helix</keyword>
<comment type="caution">
    <text evidence="7">The sequence shown here is derived from an EMBL/GenBank/DDBJ whole genome shotgun (WGS) entry which is preliminary data.</text>
</comment>
<evidence type="ECO:0000313" key="7">
    <source>
        <dbReference type="EMBL" id="CAH0365590.1"/>
    </source>
</evidence>